<protein>
    <recommendedName>
        <fullName evidence="3">Lipoprotein</fullName>
    </recommendedName>
</protein>
<dbReference type="EMBL" id="CP003345">
    <property type="protein sequence ID" value="AFM04730.1"/>
    <property type="molecule type" value="Genomic_DNA"/>
</dbReference>
<reference evidence="2" key="1">
    <citation type="submission" date="2012-06" db="EMBL/GenBank/DDBJ databases">
        <title>The complete genome of Flexibacter litoralis DSM 6794.</title>
        <authorList>
            <person name="Lucas S."/>
            <person name="Copeland A."/>
            <person name="Lapidus A."/>
            <person name="Glavina del Rio T."/>
            <person name="Dalin E."/>
            <person name="Tice H."/>
            <person name="Bruce D."/>
            <person name="Goodwin L."/>
            <person name="Pitluck S."/>
            <person name="Peters L."/>
            <person name="Ovchinnikova G."/>
            <person name="Lu M."/>
            <person name="Kyrpides N."/>
            <person name="Mavromatis K."/>
            <person name="Ivanova N."/>
            <person name="Brettin T."/>
            <person name="Detter J.C."/>
            <person name="Han C."/>
            <person name="Larimer F."/>
            <person name="Land M."/>
            <person name="Hauser L."/>
            <person name="Markowitz V."/>
            <person name="Cheng J.-F."/>
            <person name="Hugenholtz P."/>
            <person name="Woyke T."/>
            <person name="Wu D."/>
            <person name="Spring S."/>
            <person name="Lang E."/>
            <person name="Kopitz M."/>
            <person name="Brambilla E."/>
            <person name="Klenk H.-P."/>
            <person name="Eisen J.A."/>
        </authorList>
    </citation>
    <scope>NUCLEOTIDE SEQUENCE [LARGE SCALE GENOMIC DNA]</scope>
    <source>
        <strain evidence="2">ATCC 23117 / DSM 6794 / NBRC 15988 / NCIMB 1366 / Sio-4</strain>
    </source>
</reference>
<evidence type="ECO:0008006" key="3">
    <source>
        <dbReference type="Google" id="ProtNLM"/>
    </source>
</evidence>
<organism evidence="1 2">
    <name type="scientific">Bernardetia litoralis (strain ATCC 23117 / DSM 6794 / NBRC 15988 / NCIMB 1366 / Fx l1 / Sio-4)</name>
    <name type="common">Flexibacter litoralis</name>
    <dbReference type="NCBI Taxonomy" id="880071"/>
    <lineage>
        <taxon>Bacteria</taxon>
        <taxon>Pseudomonadati</taxon>
        <taxon>Bacteroidota</taxon>
        <taxon>Cytophagia</taxon>
        <taxon>Cytophagales</taxon>
        <taxon>Bernardetiaceae</taxon>
        <taxon>Bernardetia</taxon>
    </lineage>
</organism>
<keyword evidence="2" id="KW-1185">Reference proteome</keyword>
<evidence type="ECO:0000313" key="1">
    <source>
        <dbReference type="EMBL" id="AFM04730.1"/>
    </source>
</evidence>
<evidence type="ECO:0000313" key="2">
    <source>
        <dbReference type="Proteomes" id="UP000006054"/>
    </source>
</evidence>
<dbReference type="AlphaFoldDB" id="I4AL95"/>
<gene>
    <name evidence="1" type="ordered locus">Fleli_2358</name>
</gene>
<dbReference type="eggNOG" id="ENOG5030Y36">
    <property type="taxonomic scope" value="Bacteria"/>
</dbReference>
<proteinExistence type="predicted"/>
<dbReference type="PROSITE" id="PS51257">
    <property type="entry name" value="PROKAR_LIPOPROTEIN"/>
    <property type="match status" value="1"/>
</dbReference>
<sequence precursor="true">MKNLKNISIFLFVAILFSCGNQQSNNTKTEVIISDTIKSVNNDIDYINEKEINSKEDKSESKTDIIEEIIPIDFKMTKEEKLISSFCKDFNYKKIERGFNKLQNKTTNKRKYVWQTDLEREIINDFFEQIIEFRVEIQEEENPAVYSVYTNKISLIKTKDGRIAFYKINRLENVKINEEWREQNVVLQKDSSSLLKKLQADFKKTYDRKLDFDELFETQIVYGSHCGFAGMEPKYRIKMNKLVELKDSTTLIKWLKSATIEIQLYAIDGILNLKKNGLKFDTSTLELIELIENKEGEAYTCSGCTHWNRPINEIIEKIKKSP</sequence>
<dbReference type="Proteomes" id="UP000006054">
    <property type="component" value="Chromosome"/>
</dbReference>
<accession>I4AL95</accession>
<dbReference type="KEGG" id="fli:Fleli_2358"/>
<dbReference type="HOGENOM" id="CLU_862637_0_0_10"/>
<dbReference type="RefSeq" id="WP_014798171.1">
    <property type="nucleotide sequence ID" value="NC_018018.1"/>
</dbReference>
<name>I4AL95_BERLS</name>
<dbReference type="OrthoDB" id="1347235at2"/>